<comment type="similarity">
    <text evidence="1">Belongs to the CCM1 family.</text>
</comment>
<evidence type="ECO:0000256" key="3">
    <source>
        <dbReference type="ARBA" id="ARBA00044493"/>
    </source>
</evidence>
<dbReference type="InterPro" id="IPR002885">
    <property type="entry name" value="PPR_rpt"/>
</dbReference>
<dbReference type="Pfam" id="PF13041">
    <property type="entry name" value="PPR_2"/>
    <property type="match status" value="2"/>
</dbReference>
<dbReference type="AlphaFoldDB" id="A0AAD5EJH6"/>
<dbReference type="PANTHER" id="PTHR47447:SF17">
    <property type="entry name" value="OS12G0638900 PROTEIN"/>
    <property type="match status" value="1"/>
</dbReference>
<dbReference type="PANTHER" id="PTHR47447">
    <property type="entry name" value="OS03G0856100 PROTEIN"/>
    <property type="match status" value="1"/>
</dbReference>
<dbReference type="InterPro" id="IPR011990">
    <property type="entry name" value="TPR-like_helical_dom_sf"/>
</dbReference>
<comment type="caution">
    <text evidence="6">The sequence shown here is derived from an EMBL/GenBank/DDBJ whole genome shotgun (WGS) entry which is preliminary data.</text>
</comment>
<dbReference type="Gene3D" id="1.25.40.10">
    <property type="entry name" value="Tetratricopeptide repeat domain"/>
    <property type="match status" value="2"/>
</dbReference>
<comment type="function">
    <text evidence="3">Regulates mitochondrial small subunit maturation by controlling 15S rRNA 5'-end processing. Localizes to the 5' precursor of the 15S rRNA in a position that is subsequently occupied by mS47 in the mature yeast mtSSU. Uses structure and sequence-specific RNA recognition, binding to a single-stranded region of the precursor and specifically recognizing bases -6 to -1. The exchange of Ccm1 for mS47 is coupled to the irreversible removal of precursor rRNA that is accompanied by conformational changes of the mitoribosomal proteins uS5m and mS26. These conformational changes signal completion of 5'-end rRNA processing through protection of the mature 5'-end of the 15S rRNA and stabilization of mS47. The removal of the 5' precursor together with the dissociation of Ccm1 may be catalyzed by the 5'-3' exoribonuclease Pet127. Involved in the specific removal of group I introns in mitochondrial encoded transcripts.</text>
</comment>
<protein>
    <recommendedName>
        <fullName evidence="8">Pentatricopeptide repeat-containing protein</fullName>
    </recommendedName>
</protein>
<dbReference type="EMBL" id="MU620892">
    <property type="protein sequence ID" value="KAI8584587.1"/>
    <property type="molecule type" value="Genomic_DNA"/>
</dbReference>
<evidence type="ECO:0000256" key="1">
    <source>
        <dbReference type="ARBA" id="ARBA00006192"/>
    </source>
</evidence>
<comment type="subunit">
    <text evidence="4">Binds to mitochondrial small subunit 15S rRNA.</text>
</comment>
<evidence type="ECO:0000313" key="6">
    <source>
        <dbReference type="EMBL" id="KAI8584587.1"/>
    </source>
</evidence>
<evidence type="ECO:0000313" key="7">
    <source>
        <dbReference type="Proteomes" id="UP001206595"/>
    </source>
</evidence>
<feature type="repeat" description="PPR" evidence="5">
    <location>
        <begin position="160"/>
        <end position="194"/>
    </location>
</feature>
<dbReference type="GeneID" id="75918565"/>
<evidence type="ECO:0008006" key="8">
    <source>
        <dbReference type="Google" id="ProtNLM"/>
    </source>
</evidence>
<organism evidence="6 7">
    <name type="scientific">Umbelopsis ramanniana AG</name>
    <dbReference type="NCBI Taxonomy" id="1314678"/>
    <lineage>
        <taxon>Eukaryota</taxon>
        <taxon>Fungi</taxon>
        <taxon>Fungi incertae sedis</taxon>
        <taxon>Mucoromycota</taxon>
        <taxon>Mucoromycotina</taxon>
        <taxon>Umbelopsidomycetes</taxon>
        <taxon>Umbelopsidales</taxon>
        <taxon>Umbelopsidaceae</taxon>
        <taxon>Umbelopsis</taxon>
    </lineage>
</organism>
<keyword evidence="2" id="KW-0677">Repeat</keyword>
<reference evidence="6" key="1">
    <citation type="submission" date="2021-06" db="EMBL/GenBank/DDBJ databases">
        <authorList>
            <consortium name="DOE Joint Genome Institute"/>
            <person name="Mondo S.J."/>
            <person name="Amses K.R."/>
            <person name="Simmons D.R."/>
            <person name="Longcore J.E."/>
            <person name="Seto K."/>
            <person name="Alves G.H."/>
            <person name="Bonds A.E."/>
            <person name="Quandt C.A."/>
            <person name="Davis W.J."/>
            <person name="Chang Y."/>
            <person name="Letcher P.M."/>
            <person name="Powell M.J."/>
            <person name="Kuo A."/>
            <person name="Labutti K."/>
            <person name="Pangilinan J."/>
            <person name="Andreopoulos W."/>
            <person name="Tritt A."/>
            <person name="Riley R."/>
            <person name="Hundley H."/>
            <person name="Johnson J."/>
            <person name="Lipzen A."/>
            <person name="Barry K."/>
            <person name="Berbee M.L."/>
            <person name="Buchler N.E."/>
            <person name="Grigoriev I.V."/>
            <person name="Spatafora J.W."/>
            <person name="Stajich J.E."/>
            <person name="James T.Y."/>
        </authorList>
    </citation>
    <scope>NUCLEOTIDE SEQUENCE</scope>
    <source>
        <strain evidence="6">AG</strain>
    </source>
</reference>
<reference evidence="6" key="2">
    <citation type="journal article" date="2022" name="Proc. Natl. Acad. Sci. U.S.A.">
        <title>Diploid-dominant life cycles characterize the early evolution of Fungi.</title>
        <authorList>
            <person name="Amses K.R."/>
            <person name="Simmons D.R."/>
            <person name="Longcore J.E."/>
            <person name="Mondo S.J."/>
            <person name="Seto K."/>
            <person name="Jeronimo G.H."/>
            <person name="Bonds A.E."/>
            <person name="Quandt C.A."/>
            <person name="Davis W.J."/>
            <person name="Chang Y."/>
            <person name="Federici B.A."/>
            <person name="Kuo A."/>
            <person name="LaButti K."/>
            <person name="Pangilinan J."/>
            <person name="Andreopoulos W."/>
            <person name="Tritt A."/>
            <person name="Riley R."/>
            <person name="Hundley H."/>
            <person name="Johnson J."/>
            <person name="Lipzen A."/>
            <person name="Barry K."/>
            <person name="Lang B.F."/>
            <person name="Cuomo C.A."/>
            <person name="Buchler N.E."/>
            <person name="Grigoriev I.V."/>
            <person name="Spatafora J.W."/>
            <person name="Stajich J.E."/>
            <person name="James T.Y."/>
        </authorList>
    </citation>
    <scope>NUCLEOTIDE SEQUENCE</scope>
    <source>
        <strain evidence="6">AG</strain>
    </source>
</reference>
<sequence>MLARRFPGWCRTTLNTFQQYSSAAAPKSKFAAATQPISHATKQGGKHKSHKLPDDPYLLSNKVSRLITTGKHDEAMDLVKNAPIRLQSEVVWNQLISGQASQGKCNGAFKTLNEMKRRGFNPNEHTFTNLMTALAKNPSESSVARANDLYVTMQESGSITKIHFNALLNVYARCGAHREMMRLFDAMLESDVSPDKVTYSTLFNAFARQQIGTFEEIVTIWEKAQEQMAVLNKDKRPTSLRVDDKLMASFLNAVTNTGTLAKHYHMGLAAFDECYGLRISRRGRNPKLLDEDRTILSPTAVSFRSVLLLLNKARKFGLANEYIDELYGKIKPDTPALNAIIAIRYSEQKYSDAIDYLKKMQELGLRPNASSFDMFIRSCGKLYSGRDAKDPMVWQKLSMVLNQHASEVRRRYKQGIPDKDLQLSSRSCVEIMRITRASVSAAPSLDDKREMYETALRSVESQRWRTAAKKVSSEKHALLAQWVAAGYEFLLNNTFEKRTPSREDRLEWEKSLSLAQQALPRSRGREDSRDR</sequence>
<evidence type="ECO:0000256" key="5">
    <source>
        <dbReference type="PROSITE-ProRule" id="PRU00708"/>
    </source>
</evidence>
<name>A0AAD5EJH6_UMBRA</name>
<feature type="repeat" description="PPR" evidence="5">
    <location>
        <begin position="88"/>
        <end position="122"/>
    </location>
</feature>
<proteinExistence type="inferred from homology"/>
<dbReference type="RefSeq" id="XP_051449591.1">
    <property type="nucleotide sequence ID" value="XM_051593223.1"/>
</dbReference>
<evidence type="ECO:0000256" key="2">
    <source>
        <dbReference type="ARBA" id="ARBA00022737"/>
    </source>
</evidence>
<gene>
    <name evidence="6" type="ORF">K450DRAFT_276260</name>
</gene>
<accession>A0AAD5EJH6</accession>
<dbReference type="Proteomes" id="UP001206595">
    <property type="component" value="Unassembled WGS sequence"/>
</dbReference>
<dbReference type="Pfam" id="PF13812">
    <property type="entry name" value="PPR_3"/>
    <property type="match status" value="1"/>
</dbReference>
<dbReference type="PROSITE" id="PS51375">
    <property type="entry name" value="PPR"/>
    <property type="match status" value="2"/>
</dbReference>
<dbReference type="NCBIfam" id="TIGR00756">
    <property type="entry name" value="PPR"/>
    <property type="match status" value="2"/>
</dbReference>
<keyword evidence="7" id="KW-1185">Reference proteome</keyword>
<evidence type="ECO:0000256" key="4">
    <source>
        <dbReference type="ARBA" id="ARBA00044511"/>
    </source>
</evidence>